<feature type="domain" description="Multidrug resistance protein MdtA-like C-terminal permuted SH3" evidence="9">
    <location>
        <begin position="312"/>
        <end position="365"/>
    </location>
</feature>
<dbReference type="InterPro" id="IPR058624">
    <property type="entry name" value="MdtA-like_HH"/>
</dbReference>
<evidence type="ECO:0000256" key="1">
    <source>
        <dbReference type="ARBA" id="ARBA00004196"/>
    </source>
</evidence>
<reference evidence="10 11" key="1">
    <citation type="submission" date="2015-08" db="EMBL/GenBank/DDBJ databases">
        <title>Investigation of the bacterial diversity of lava forest soil.</title>
        <authorList>
            <person name="Lee J.S."/>
        </authorList>
    </citation>
    <scope>NUCLEOTIDE SEQUENCE [LARGE SCALE GENOMIC DNA]</scope>
    <source>
        <strain evidence="10 11">GJW-30</strain>
    </source>
</reference>
<organism evidence="10 11">
    <name type="scientific">Variibacter gotjawalensis</name>
    <dbReference type="NCBI Taxonomy" id="1333996"/>
    <lineage>
        <taxon>Bacteria</taxon>
        <taxon>Pseudomonadati</taxon>
        <taxon>Pseudomonadota</taxon>
        <taxon>Alphaproteobacteria</taxon>
        <taxon>Hyphomicrobiales</taxon>
        <taxon>Nitrobacteraceae</taxon>
        <taxon>Variibacter</taxon>
    </lineage>
</organism>
<dbReference type="RefSeq" id="WP_096358698.1">
    <property type="nucleotide sequence ID" value="NZ_AP014946.1"/>
</dbReference>
<dbReference type="Pfam" id="PF25917">
    <property type="entry name" value="BSH_RND"/>
    <property type="match status" value="1"/>
</dbReference>
<keyword evidence="4" id="KW-0175">Coiled coil</keyword>
<name>A0A0S3PSD2_9BRAD</name>
<comment type="similarity">
    <text evidence="2">Belongs to the membrane fusion protein (MFP) (TC 8.A.1) family.</text>
</comment>
<dbReference type="OrthoDB" id="9806939at2"/>
<keyword evidence="5" id="KW-1133">Transmembrane helix</keyword>
<protein>
    <submittedName>
        <fullName evidence="10">Multidrug resistance protein MdtA</fullName>
    </submittedName>
</protein>
<evidence type="ECO:0000256" key="2">
    <source>
        <dbReference type="ARBA" id="ARBA00009477"/>
    </source>
</evidence>
<feature type="transmembrane region" description="Helical" evidence="5">
    <location>
        <begin position="16"/>
        <end position="35"/>
    </location>
</feature>
<gene>
    <name evidence="10" type="primary">mdtA_1</name>
    <name evidence="10" type="ORF">GJW-30_1_01330</name>
</gene>
<dbReference type="InterPro" id="IPR006143">
    <property type="entry name" value="RND_pump_MFP"/>
</dbReference>
<evidence type="ECO:0000313" key="10">
    <source>
        <dbReference type="EMBL" id="BAT58803.1"/>
    </source>
</evidence>
<dbReference type="Pfam" id="PF25967">
    <property type="entry name" value="RND-MFP_C"/>
    <property type="match status" value="1"/>
</dbReference>
<keyword evidence="3" id="KW-0813">Transport</keyword>
<dbReference type="InterPro" id="IPR058625">
    <property type="entry name" value="MdtA-like_BSH"/>
</dbReference>
<dbReference type="PANTHER" id="PTHR30469:SF37">
    <property type="entry name" value="RAGD PROTEIN"/>
    <property type="match status" value="1"/>
</dbReference>
<dbReference type="Proteomes" id="UP000236884">
    <property type="component" value="Chromosome"/>
</dbReference>
<dbReference type="EMBL" id="AP014946">
    <property type="protein sequence ID" value="BAT58803.1"/>
    <property type="molecule type" value="Genomic_DNA"/>
</dbReference>
<evidence type="ECO:0000259" key="8">
    <source>
        <dbReference type="Pfam" id="PF25954"/>
    </source>
</evidence>
<feature type="domain" description="CusB-like beta-barrel" evidence="8">
    <location>
        <begin position="233"/>
        <end position="302"/>
    </location>
</feature>
<evidence type="ECO:0000256" key="5">
    <source>
        <dbReference type="SAM" id="Phobius"/>
    </source>
</evidence>
<dbReference type="NCBIfam" id="TIGR01730">
    <property type="entry name" value="RND_mfp"/>
    <property type="match status" value="1"/>
</dbReference>
<feature type="domain" description="Multidrug resistance protein MdtA-like barrel-sandwich hybrid" evidence="7">
    <location>
        <begin position="84"/>
        <end position="223"/>
    </location>
</feature>
<dbReference type="PANTHER" id="PTHR30469">
    <property type="entry name" value="MULTIDRUG RESISTANCE PROTEIN MDTA"/>
    <property type="match status" value="1"/>
</dbReference>
<feature type="coiled-coil region" evidence="4">
    <location>
        <begin position="157"/>
        <end position="187"/>
    </location>
</feature>
<proteinExistence type="inferred from homology"/>
<dbReference type="Gene3D" id="2.40.50.100">
    <property type="match status" value="1"/>
</dbReference>
<evidence type="ECO:0000259" key="6">
    <source>
        <dbReference type="Pfam" id="PF25876"/>
    </source>
</evidence>
<evidence type="ECO:0000259" key="9">
    <source>
        <dbReference type="Pfam" id="PF25967"/>
    </source>
</evidence>
<dbReference type="InterPro" id="IPR058792">
    <property type="entry name" value="Beta-barrel_RND_2"/>
</dbReference>
<dbReference type="SUPFAM" id="SSF111369">
    <property type="entry name" value="HlyD-like secretion proteins"/>
    <property type="match status" value="1"/>
</dbReference>
<feature type="domain" description="Multidrug resistance protein MdtA-like alpha-helical hairpin" evidence="6">
    <location>
        <begin position="121"/>
        <end position="182"/>
    </location>
</feature>
<accession>A0A0S3PSD2</accession>
<dbReference type="Pfam" id="PF25954">
    <property type="entry name" value="Beta-barrel_RND_2"/>
    <property type="match status" value="1"/>
</dbReference>
<sequence length="398" mass="42728">MQSELEVEKPPSRWKLTVFGVVFAVGIVALVITGIQSRATGAKKLQEWTDAQAIPSVAVQAPGTRKLTPYLDLPGRLEAFTRAPILARVNGYVKSWTADIGANVKAGQLLAEIEAPDLDQQLLQARADLLNAQSAARLSEATLTRRRALADQKIVSAQDLDERMADLASKQANVKAQTANVDRLEALASFKRVVAPFDGIVTSRETDIGALINSGTGVPMFVVSDVKRLRAFVSVPQAFVPLIRRGAKTLITVPEYAERTFDATVETSTQAVDSATGTTRMQLIVDNGEGLLMPGSFANIRIDLSLERQPLHVPASALIMGRAGVRVAIVDGDNKIRFKPIVIARDLGQDIEVATGINIDDRVVTTPPDGLNEGDEVRIAGADKKVPAAQLPTTTSTR</sequence>
<keyword evidence="11" id="KW-1185">Reference proteome</keyword>
<dbReference type="GO" id="GO:1990281">
    <property type="term" value="C:efflux pump complex"/>
    <property type="evidence" value="ECO:0007669"/>
    <property type="project" value="TreeGrafter"/>
</dbReference>
<dbReference type="Gene3D" id="2.40.420.20">
    <property type="match status" value="1"/>
</dbReference>
<dbReference type="InterPro" id="IPR058627">
    <property type="entry name" value="MdtA-like_C"/>
</dbReference>
<dbReference type="Gene3D" id="2.40.30.170">
    <property type="match status" value="1"/>
</dbReference>
<dbReference type="KEGG" id="vgo:GJW-30_1_01330"/>
<dbReference type="GO" id="GO:0015562">
    <property type="term" value="F:efflux transmembrane transporter activity"/>
    <property type="evidence" value="ECO:0007669"/>
    <property type="project" value="TreeGrafter"/>
</dbReference>
<keyword evidence="5" id="KW-0812">Transmembrane</keyword>
<keyword evidence="5" id="KW-0472">Membrane</keyword>
<dbReference type="Gene3D" id="1.10.287.470">
    <property type="entry name" value="Helix hairpin bin"/>
    <property type="match status" value="1"/>
</dbReference>
<evidence type="ECO:0000313" key="11">
    <source>
        <dbReference type="Proteomes" id="UP000236884"/>
    </source>
</evidence>
<evidence type="ECO:0000256" key="3">
    <source>
        <dbReference type="ARBA" id="ARBA00022448"/>
    </source>
</evidence>
<evidence type="ECO:0000256" key="4">
    <source>
        <dbReference type="SAM" id="Coils"/>
    </source>
</evidence>
<dbReference type="Pfam" id="PF25876">
    <property type="entry name" value="HH_MFP_RND"/>
    <property type="match status" value="1"/>
</dbReference>
<comment type="subcellular location">
    <subcellularLocation>
        <location evidence="1">Cell envelope</location>
    </subcellularLocation>
</comment>
<dbReference type="AlphaFoldDB" id="A0A0S3PSD2"/>
<evidence type="ECO:0000259" key="7">
    <source>
        <dbReference type="Pfam" id="PF25917"/>
    </source>
</evidence>